<dbReference type="AlphaFoldDB" id="A0A225DPP2"/>
<proteinExistence type="predicted"/>
<name>A0A225DPP2_9BACT</name>
<dbReference type="Pfam" id="PF12146">
    <property type="entry name" value="Hydrolase_4"/>
    <property type="match status" value="1"/>
</dbReference>
<dbReference type="InterPro" id="IPR029058">
    <property type="entry name" value="AB_hydrolase_fold"/>
</dbReference>
<dbReference type="InterPro" id="IPR052920">
    <property type="entry name" value="DNA-binding_regulatory"/>
</dbReference>
<dbReference type="RefSeq" id="WP_193619475.1">
    <property type="nucleotide sequence ID" value="NZ_NIDE01000014.1"/>
</dbReference>
<dbReference type="InterPro" id="IPR022742">
    <property type="entry name" value="Hydrolase_4"/>
</dbReference>
<protein>
    <recommendedName>
        <fullName evidence="2">Serine aminopeptidase S33 domain-containing protein</fullName>
    </recommendedName>
</protein>
<keyword evidence="4" id="KW-1185">Reference proteome</keyword>
<dbReference type="PANTHER" id="PTHR43358">
    <property type="entry name" value="ALPHA/BETA-HYDROLASE"/>
    <property type="match status" value="1"/>
</dbReference>
<dbReference type="SUPFAM" id="SSF53474">
    <property type="entry name" value="alpha/beta-Hydrolases"/>
    <property type="match status" value="1"/>
</dbReference>
<evidence type="ECO:0000256" key="1">
    <source>
        <dbReference type="SAM" id="Phobius"/>
    </source>
</evidence>
<evidence type="ECO:0000313" key="4">
    <source>
        <dbReference type="Proteomes" id="UP000214646"/>
    </source>
</evidence>
<comment type="caution">
    <text evidence="3">The sequence shown here is derived from an EMBL/GenBank/DDBJ whole genome shotgun (WGS) entry which is preliminary data.</text>
</comment>
<dbReference type="Proteomes" id="UP000214646">
    <property type="component" value="Unassembled WGS sequence"/>
</dbReference>
<dbReference type="EMBL" id="NIDE01000014">
    <property type="protein sequence ID" value="OWK38147.1"/>
    <property type="molecule type" value="Genomic_DNA"/>
</dbReference>
<reference evidence="4" key="1">
    <citation type="submission" date="2017-06" db="EMBL/GenBank/DDBJ databases">
        <title>Genome analysis of Fimbriiglobus ruber SP5, the first member of the order Planctomycetales with confirmed chitinolytic capability.</title>
        <authorList>
            <person name="Ravin N.V."/>
            <person name="Rakitin A.L."/>
            <person name="Ivanova A.A."/>
            <person name="Beletsky A.V."/>
            <person name="Kulichevskaya I.S."/>
            <person name="Mardanov A.V."/>
            <person name="Dedysh S.N."/>
        </authorList>
    </citation>
    <scope>NUCLEOTIDE SEQUENCE [LARGE SCALE GENOMIC DNA]</scope>
    <source>
        <strain evidence="4">SP5</strain>
    </source>
</reference>
<dbReference type="PANTHER" id="PTHR43358:SF4">
    <property type="entry name" value="ALPHA_BETA HYDROLASE FOLD-1 DOMAIN-CONTAINING PROTEIN"/>
    <property type="match status" value="1"/>
</dbReference>
<keyword evidence="1" id="KW-0812">Transmembrane</keyword>
<evidence type="ECO:0000259" key="2">
    <source>
        <dbReference type="Pfam" id="PF12146"/>
    </source>
</evidence>
<organism evidence="3 4">
    <name type="scientific">Fimbriiglobus ruber</name>
    <dbReference type="NCBI Taxonomy" id="1908690"/>
    <lineage>
        <taxon>Bacteria</taxon>
        <taxon>Pseudomonadati</taxon>
        <taxon>Planctomycetota</taxon>
        <taxon>Planctomycetia</taxon>
        <taxon>Gemmatales</taxon>
        <taxon>Gemmataceae</taxon>
        <taxon>Fimbriiglobus</taxon>
    </lineage>
</organism>
<feature type="domain" description="Serine aminopeptidase S33" evidence="2">
    <location>
        <begin position="253"/>
        <end position="303"/>
    </location>
</feature>
<gene>
    <name evidence="3" type="ORF">FRUB_07267</name>
</gene>
<dbReference type="Gene3D" id="3.40.50.1820">
    <property type="entry name" value="alpha/beta hydrolase"/>
    <property type="match status" value="1"/>
</dbReference>
<keyword evidence="1" id="KW-1133">Transmembrane helix</keyword>
<feature type="transmembrane region" description="Helical" evidence="1">
    <location>
        <begin position="6"/>
        <end position="27"/>
    </location>
</feature>
<evidence type="ECO:0000313" key="3">
    <source>
        <dbReference type="EMBL" id="OWK38147.1"/>
    </source>
</evidence>
<sequence>MPDWFWWTIITAVAVVKLAALGVILTIQHYRRLYTDQIARIFEERPLFVIPRGAPVDGSEEVGFPTSDGLFLRGVYLKTVAPRKGVILFGLEFGSNRWAASQYCGRLVEAGYDVFAFEPRNQGESEKDKSYSPLQWVTDKDLADMRAAVAYLKARLRAEDDDAAADGIGLFGISKGASVGLLVAADEPWIKCVATDGAYATYTTMVPYMRKWVGLYSPAKRLQEMIPNWFYGAIGTAAIQKVAVRRAVQFLSVERALKSVRQPLLMIHGQADAYIKPAMAQKLFDRAASQRKWLWVVPGAKHNQALHVAGSEYTATLTRFFDSHIEGASGDSGTFLSPIAPAAAKQKLVAGGS</sequence>
<accession>A0A225DPP2</accession>
<keyword evidence="1" id="KW-0472">Membrane</keyword>